<accession>A0A7C2TI71</accession>
<comment type="similarity">
    <text evidence="1">Belongs to the ClpS family.</text>
</comment>
<proteinExistence type="inferred from homology"/>
<dbReference type="FunFam" id="3.30.1390.10:FF:000002">
    <property type="entry name" value="ATP-dependent Clp protease adapter protein ClpS"/>
    <property type="match status" value="1"/>
</dbReference>
<evidence type="ECO:0000313" key="3">
    <source>
        <dbReference type="EMBL" id="HET97105.1"/>
    </source>
</evidence>
<comment type="function">
    <text evidence="1">Involved in the modulation of the specificity of the ClpAP-mediated ATP-dependent protein degradation.</text>
</comment>
<dbReference type="PANTHER" id="PTHR33473">
    <property type="entry name" value="ATP-DEPENDENT CLP PROTEASE ADAPTER PROTEIN CLPS1, CHLOROPLASTIC"/>
    <property type="match status" value="1"/>
</dbReference>
<comment type="subunit">
    <text evidence="1">Binds to the N-terminal domain of the chaperone ClpA.</text>
</comment>
<dbReference type="GO" id="GO:0030163">
    <property type="term" value="P:protein catabolic process"/>
    <property type="evidence" value="ECO:0007669"/>
    <property type="project" value="InterPro"/>
</dbReference>
<dbReference type="InterPro" id="IPR014719">
    <property type="entry name" value="Ribosomal_bL12_C/ClpS-like"/>
</dbReference>
<protein>
    <recommendedName>
        <fullName evidence="1">ATP-dependent Clp protease adapter protein ClpS</fullName>
    </recommendedName>
</protein>
<dbReference type="PANTHER" id="PTHR33473:SF19">
    <property type="entry name" value="ATP-DEPENDENT CLP PROTEASE ADAPTER PROTEIN CLPS"/>
    <property type="match status" value="1"/>
</dbReference>
<evidence type="ECO:0000259" key="2">
    <source>
        <dbReference type="Pfam" id="PF02617"/>
    </source>
</evidence>
<dbReference type="InterPro" id="IPR003769">
    <property type="entry name" value="ClpS_core"/>
</dbReference>
<gene>
    <name evidence="1 3" type="primary">clpS</name>
    <name evidence="3" type="ORF">ENN98_00065</name>
</gene>
<dbReference type="NCBIfam" id="NF000672">
    <property type="entry name" value="PRK00033.1-5"/>
    <property type="match status" value="1"/>
</dbReference>
<dbReference type="Gene3D" id="3.30.1390.10">
    <property type="match status" value="1"/>
</dbReference>
<keyword evidence="3" id="KW-0378">Hydrolase</keyword>
<reference evidence="3" key="1">
    <citation type="journal article" date="2020" name="mSystems">
        <title>Genome- and Community-Level Interaction Insights into Carbon Utilization and Element Cycling Functions of Hydrothermarchaeota in Hydrothermal Sediment.</title>
        <authorList>
            <person name="Zhou Z."/>
            <person name="Liu Y."/>
            <person name="Xu W."/>
            <person name="Pan J."/>
            <person name="Luo Z.H."/>
            <person name="Li M."/>
        </authorList>
    </citation>
    <scope>NUCLEOTIDE SEQUENCE [LARGE SCALE GENOMIC DNA]</scope>
    <source>
        <strain evidence="3">SpSt-1224</strain>
    </source>
</reference>
<name>A0A7C2TI71_9BACT</name>
<dbReference type="GO" id="GO:0008233">
    <property type="term" value="F:peptidase activity"/>
    <property type="evidence" value="ECO:0007669"/>
    <property type="project" value="UniProtKB-KW"/>
</dbReference>
<dbReference type="InterPro" id="IPR022935">
    <property type="entry name" value="ClpS"/>
</dbReference>
<evidence type="ECO:0000256" key="1">
    <source>
        <dbReference type="HAMAP-Rule" id="MF_00302"/>
    </source>
</evidence>
<sequence length="105" mass="12231">MSTKNGNQQDQETVVRERQELRRPPLYKVLLHNDDYTTMDFVVMVLTMIFHHPQESANRVMMQVHREGVGVAGIFPRDVAETKIAMVHGLARKHEYPLKCSIERE</sequence>
<dbReference type="Proteomes" id="UP000885986">
    <property type="component" value="Unassembled WGS sequence"/>
</dbReference>
<dbReference type="GO" id="GO:0006508">
    <property type="term" value="P:proteolysis"/>
    <property type="evidence" value="ECO:0007669"/>
    <property type="project" value="UniProtKB-UniRule"/>
</dbReference>
<organism evidence="3">
    <name type="scientific">Desulfurivibrio alkaliphilus</name>
    <dbReference type="NCBI Taxonomy" id="427923"/>
    <lineage>
        <taxon>Bacteria</taxon>
        <taxon>Pseudomonadati</taxon>
        <taxon>Thermodesulfobacteriota</taxon>
        <taxon>Desulfobulbia</taxon>
        <taxon>Desulfobulbales</taxon>
        <taxon>Desulfobulbaceae</taxon>
        <taxon>Desulfurivibrio</taxon>
    </lineage>
</organism>
<keyword evidence="3" id="KW-0645">Protease</keyword>
<comment type="caution">
    <text evidence="3">The sequence shown here is derived from an EMBL/GenBank/DDBJ whole genome shotgun (WGS) entry which is preliminary data.</text>
</comment>
<dbReference type="AlphaFoldDB" id="A0A7C2TI71"/>
<dbReference type="SUPFAM" id="SSF54736">
    <property type="entry name" value="ClpS-like"/>
    <property type="match status" value="1"/>
</dbReference>
<feature type="domain" description="Adaptor protein ClpS core" evidence="2">
    <location>
        <begin position="23"/>
        <end position="101"/>
    </location>
</feature>
<dbReference type="EMBL" id="DSDS01000003">
    <property type="protein sequence ID" value="HET97105.1"/>
    <property type="molecule type" value="Genomic_DNA"/>
</dbReference>
<dbReference type="HAMAP" id="MF_00302">
    <property type="entry name" value="ClpS"/>
    <property type="match status" value="1"/>
</dbReference>
<dbReference type="Pfam" id="PF02617">
    <property type="entry name" value="ClpS"/>
    <property type="match status" value="1"/>
</dbReference>